<accession>A0A6A6FFU0</accession>
<dbReference type="AlphaFoldDB" id="A0A6A6FFU0"/>
<sequence length="601" mass="66834">MAPKKKTSPKKGDTLKKGRKAATKTRDAALAEEIASVAPTRQVKSKAHPKPLISASKSASPSKITKKTPAATPKVSSKKTQPKDTQFRGPPGESSKGYKAKDSTTEIVKAIDGRTLTAWDKDLISAIDDLETQELDNEDLHGNLSLVVAATFDNRNHDKEVNDRVHFQIYWRFRKLCEKRHGGWPWSMRHESVAEGEDEEGDEEDIAVESIEKTTRPGRKSKLSKSPNKARSGRADRDTSGDRKNEFLQAIEDAGYAAALQHRLSHSDDSEDDQSDEKQAATVTKQQIEEARARGAERARSAAAILRKEQTLQRHAHGRGQSRTIPEVDGTGVVKSSQRGSSRARFLTTNTAPAKTPELPSPSKAVDPRKAESDKRSREVKRKADIKEREAIRDNQEVFPSNQVSWIPYCSERGNIISSTNPPLMDIVVGQDGNGNDIVQQRVNPFFETLPGPEVWHRKMPPYFSFGETKYMQQVISDQINRDLNRKHSNVPKSPAKPTESVGLLSSVGNSIMSLISPSKQSQAPQAMEVDEPAGPMTKRMDQWELPELTKAEKEAVIEEARQTAQQFAQQASPTRKRSATSMPESSTWGTKEGQRQRRKK</sequence>
<feature type="compositionally biased region" description="Low complexity" evidence="1">
    <location>
        <begin position="563"/>
        <end position="572"/>
    </location>
</feature>
<feature type="region of interest" description="Disordered" evidence="1">
    <location>
        <begin position="517"/>
        <end position="601"/>
    </location>
</feature>
<feature type="compositionally biased region" description="Polar residues" evidence="1">
    <location>
        <begin position="334"/>
        <end position="353"/>
    </location>
</feature>
<proteinExistence type="predicted"/>
<feature type="compositionally biased region" description="Basic and acidic residues" evidence="1">
    <location>
        <begin position="539"/>
        <end position="562"/>
    </location>
</feature>
<keyword evidence="3" id="KW-1185">Reference proteome</keyword>
<feature type="compositionally biased region" description="Polar residues" evidence="1">
    <location>
        <begin position="580"/>
        <end position="590"/>
    </location>
</feature>
<protein>
    <submittedName>
        <fullName evidence="2">Uncharacterized protein</fullName>
    </submittedName>
</protein>
<name>A0A6A6FFU0_9PEZI</name>
<organism evidence="2 3">
    <name type="scientific">Cercospora zeae-maydis SCOH1-5</name>
    <dbReference type="NCBI Taxonomy" id="717836"/>
    <lineage>
        <taxon>Eukaryota</taxon>
        <taxon>Fungi</taxon>
        <taxon>Dikarya</taxon>
        <taxon>Ascomycota</taxon>
        <taxon>Pezizomycotina</taxon>
        <taxon>Dothideomycetes</taxon>
        <taxon>Dothideomycetidae</taxon>
        <taxon>Mycosphaerellales</taxon>
        <taxon>Mycosphaerellaceae</taxon>
        <taxon>Cercospora</taxon>
    </lineage>
</organism>
<feature type="compositionally biased region" description="Basic and acidic residues" evidence="1">
    <location>
        <begin position="287"/>
        <end position="312"/>
    </location>
</feature>
<dbReference type="Proteomes" id="UP000799539">
    <property type="component" value="Unassembled WGS sequence"/>
</dbReference>
<feature type="compositionally biased region" description="Acidic residues" evidence="1">
    <location>
        <begin position="194"/>
        <end position="207"/>
    </location>
</feature>
<feature type="region of interest" description="Disordered" evidence="1">
    <location>
        <begin position="1"/>
        <end position="101"/>
    </location>
</feature>
<feature type="compositionally biased region" description="Basic and acidic residues" evidence="1">
    <location>
        <begin position="233"/>
        <end position="246"/>
    </location>
</feature>
<evidence type="ECO:0000256" key="1">
    <source>
        <dbReference type="SAM" id="MobiDB-lite"/>
    </source>
</evidence>
<feature type="compositionally biased region" description="Low complexity" evidence="1">
    <location>
        <begin position="50"/>
        <end position="74"/>
    </location>
</feature>
<evidence type="ECO:0000313" key="3">
    <source>
        <dbReference type="Proteomes" id="UP000799539"/>
    </source>
</evidence>
<dbReference type="EMBL" id="ML992673">
    <property type="protein sequence ID" value="KAF2212261.1"/>
    <property type="molecule type" value="Genomic_DNA"/>
</dbReference>
<evidence type="ECO:0000313" key="2">
    <source>
        <dbReference type="EMBL" id="KAF2212261.1"/>
    </source>
</evidence>
<feature type="region of interest" description="Disordered" evidence="1">
    <location>
        <begin position="191"/>
        <end position="384"/>
    </location>
</feature>
<feature type="compositionally biased region" description="Basic and acidic residues" evidence="1">
    <location>
        <begin position="366"/>
        <end position="384"/>
    </location>
</feature>
<gene>
    <name evidence="2" type="ORF">CERZMDRAFT_84637</name>
</gene>
<dbReference type="OrthoDB" id="3940204at2759"/>
<reference evidence="2" key="1">
    <citation type="journal article" date="2020" name="Stud. Mycol.">
        <title>101 Dothideomycetes genomes: a test case for predicting lifestyles and emergence of pathogens.</title>
        <authorList>
            <person name="Haridas S."/>
            <person name="Albert R."/>
            <person name="Binder M."/>
            <person name="Bloem J."/>
            <person name="Labutti K."/>
            <person name="Salamov A."/>
            <person name="Andreopoulos B."/>
            <person name="Baker S."/>
            <person name="Barry K."/>
            <person name="Bills G."/>
            <person name="Bluhm B."/>
            <person name="Cannon C."/>
            <person name="Castanera R."/>
            <person name="Culley D."/>
            <person name="Daum C."/>
            <person name="Ezra D."/>
            <person name="Gonzalez J."/>
            <person name="Henrissat B."/>
            <person name="Kuo A."/>
            <person name="Liang C."/>
            <person name="Lipzen A."/>
            <person name="Lutzoni F."/>
            <person name="Magnuson J."/>
            <person name="Mondo S."/>
            <person name="Nolan M."/>
            <person name="Ohm R."/>
            <person name="Pangilinan J."/>
            <person name="Park H.-J."/>
            <person name="Ramirez L."/>
            <person name="Alfaro M."/>
            <person name="Sun H."/>
            <person name="Tritt A."/>
            <person name="Yoshinaga Y."/>
            <person name="Zwiers L.-H."/>
            <person name="Turgeon B."/>
            <person name="Goodwin S."/>
            <person name="Spatafora J."/>
            <person name="Crous P."/>
            <person name="Grigoriev I."/>
        </authorList>
    </citation>
    <scope>NUCLEOTIDE SEQUENCE</scope>
    <source>
        <strain evidence="2">SCOH1-5</strain>
    </source>
</reference>